<proteinExistence type="predicted"/>
<evidence type="ECO:0000313" key="1">
    <source>
        <dbReference type="EMBL" id="RIV83553.1"/>
    </source>
</evidence>
<evidence type="ECO:0008006" key="3">
    <source>
        <dbReference type="Google" id="ProtNLM"/>
    </source>
</evidence>
<dbReference type="Proteomes" id="UP000265366">
    <property type="component" value="Unassembled WGS sequence"/>
</dbReference>
<accession>A0A3A1P291</accession>
<organism evidence="1 2">
    <name type="scientific">Aurantiacibacter xanthus</name>
    <dbReference type="NCBI Taxonomy" id="1784712"/>
    <lineage>
        <taxon>Bacteria</taxon>
        <taxon>Pseudomonadati</taxon>
        <taxon>Pseudomonadota</taxon>
        <taxon>Alphaproteobacteria</taxon>
        <taxon>Sphingomonadales</taxon>
        <taxon>Erythrobacteraceae</taxon>
        <taxon>Aurantiacibacter</taxon>
    </lineage>
</organism>
<dbReference type="OrthoDB" id="8479273at2"/>
<dbReference type="EMBL" id="QXFM01000112">
    <property type="protein sequence ID" value="RIV83553.1"/>
    <property type="molecule type" value="Genomic_DNA"/>
</dbReference>
<sequence length="254" mass="26528">MFRGFSRLAPKLALAAGGVLLAAALPSSVVAIGLIGNDSTYSEAGPSVSFTPASADPRIARIVAQRAGGKAPLMRFTPANSASDGSGRAVTVAVRVDQRVAQILSGRTSVDGGRDGASADGSLRLASSRYNLGLARGYSSFAQSPTQTSGLAASLSSAEVPDLAEFKPRAGAAEKPSRFAARIELEEEAPAGRPANTNDQLGDRMLDVGGSYSLTRNLNVTAGVRYQQERDLRPLPDVRQQDSQAVYIGTQFRF</sequence>
<gene>
    <name evidence="1" type="ORF">D2V17_12925</name>
</gene>
<name>A0A3A1P291_9SPHN</name>
<comment type="caution">
    <text evidence="1">The sequence shown here is derived from an EMBL/GenBank/DDBJ whole genome shotgun (WGS) entry which is preliminary data.</text>
</comment>
<protein>
    <recommendedName>
        <fullName evidence="3">Porin</fullName>
    </recommendedName>
</protein>
<keyword evidence="2" id="KW-1185">Reference proteome</keyword>
<dbReference type="AlphaFoldDB" id="A0A3A1P291"/>
<evidence type="ECO:0000313" key="2">
    <source>
        <dbReference type="Proteomes" id="UP000265366"/>
    </source>
</evidence>
<reference evidence="1 2" key="1">
    <citation type="submission" date="2018-08" db="EMBL/GenBank/DDBJ databases">
        <title>Erythrobacter zhengii sp.nov., a bacterium isolated from deep-sea sediment.</title>
        <authorList>
            <person name="Fang C."/>
            <person name="Wu Y.-H."/>
            <person name="Sun C."/>
            <person name="Wang H."/>
            <person name="Cheng H."/>
            <person name="Meng F.-X."/>
            <person name="Wang C.-S."/>
            <person name="Xu X.-W."/>
        </authorList>
    </citation>
    <scope>NUCLEOTIDE SEQUENCE [LARGE SCALE GENOMIC DNA]</scope>
    <source>
        <strain evidence="1 2">CCTCC AB 2015396</strain>
    </source>
</reference>